<accession>A0A0A9ANG3</accession>
<proteinExistence type="predicted"/>
<dbReference type="AlphaFoldDB" id="A0A0A9ANG3"/>
<evidence type="ECO:0000313" key="1">
    <source>
        <dbReference type="EMBL" id="JAD53274.1"/>
    </source>
</evidence>
<protein>
    <submittedName>
        <fullName evidence="1">Uncharacterized protein</fullName>
    </submittedName>
</protein>
<dbReference type="EMBL" id="GBRH01244621">
    <property type="protein sequence ID" value="JAD53274.1"/>
    <property type="molecule type" value="Transcribed_RNA"/>
</dbReference>
<reference evidence="1" key="2">
    <citation type="journal article" date="2015" name="Data Brief">
        <title>Shoot transcriptome of the giant reed, Arundo donax.</title>
        <authorList>
            <person name="Barrero R.A."/>
            <person name="Guerrero F.D."/>
            <person name="Moolhuijzen P."/>
            <person name="Goolsby J.A."/>
            <person name="Tidwell J."/>
            <person name="Bellgard S.E."/>
            <person name="Bellgard M.I."/>
        </authorList>
    </citation>
    <scope>NUCLEOTIDE SEQUENCE</scope>
    <source>
        <tissue evidence="1">Shoot tissue taken approximately 20 cm above the soil surface</tissue>
    </source>
</reference>
<name>A0A0A9ANG3_ARUDO</name>
<reference evidence="1" key="1">
    <citation type="submission" date="2014-09" db="EMBL/GenBank/DDBJ databases">
        <authorList>
            <person name="Magalhaes I.L.F."/>
            <person name="Oliveira U."/>
            <person name="Santos F.R."/>
            <person name="Vidigal T.H.D.A."/>
            <person name="Brescovit A.D."/>
            <person name="Santos A.J."/>
        </authorList>
    </citation>
    <scope>NUCLEOTIDE SEQUENCE</scope>
    <source>
        <tissue evidence="1">Shoot tissue taken approximately 20 cm above the soil surface</tissue>
    </source>
</reference>
<organism evidence="1">
    <name type="scientific">Arundo donax</name>
    <name type="common">Giant reed</name>
    <name type="synonym">Donax arundinaceus</name>
    <dbReference type="NCBI Taxonomy" id="35708"/>
    <lineage>
        <taxon>Eukaryota</taxon>
        <taxon>Viridiplantae</taxon>
        <taxon>Streptophyta</taxon>
        <taxon>Embryophyta</taxon>
        <taxon>Tracheophyta</taxon>
        <taxon>Spermatophyta</taxon>
        <taxon>Magnoliopsida</taxon>
        <taxon>Liliopsida</taxon>
        <taxon>Poales</taxon>
        <taxon>Poaceae</taxon>
        <taxon>PACMAD clade</taxon>
        <taxon>Arundinoideae</taxon>
        <taxon>Arundineae</taxon>
        <taxon>Arundo</taxon>
    </lineage>
</organism>
<sequence>MLANAEKWSAASRAAVAPGGSSDAHIQAFVDDVARRACGGQAAKAESL</sequence>